<dbReference type="PANTHER" id="PTHR10151:SF120">
    <property type="entry name" value="BIS(5'-ADENOSYL)-TRIPHOSPHATASE"/>
    <property type="match status" value="1"/>
</dbReference>
<dbReference type="InterPro" id="IPR017850">
    <property type="entry name" value="Alkaline_phosphatase_core_sf"/>
</dbReference>
<dbReference type="Pfam" id="PF01663">
    <property type="entry name" value="Phosphodiest"/>
    <property type="match status" value="1"/>
</dbReference>
<dbReference type="CDD" id="cd16018">
    <property type="entry name" value="Enpp"/>
    <property type="match status" value="1"/>
</dbReference>
<accession>A0A0B6WVP0</accession>
<dbReference type="STRING" id="454194.PYK22_00342"/>
<dbReference type="AlphaFoldDB" id="A0A0B6WVP0"/>
<organism evidence="1 2">
    <name type="scientific">Pyrinomonas methylaliphatogenes</name>
    <dbReference type="NCBI Taxonomy" id="454194"/>
    <lineage>
        <taxon>Bacteria</taxon>
        <taxon>Pseudomonadati</taxon>
        <taxon>Acidobacteriota</taxon>
        <taxon>Blastocatellia</taxon>
        <taxon>Blastocatellales</taxon>
        <taxon>Pyrinomonadaceae</taxon>
        <taxon>Pyrinomonas</taxon>
    </lineage>
</organism>
<dbReference type="Gene3D" id="3.40.720.10">
    <property type="entry name" value="Alkaline Phosphatase, subunit A"/>
    <property type="match status" value="1"/>
</dbReference>
<evidence type="ECO:0000313" key="2">
    <source>
        <dbReference type="Proteomes" id="UP000031518"/>
    </source>
</evidence>
<dbReference type="Proteomes" id="UP000031518">
    <property type="component" value="Unassembled WGS sequence"/>
</dbReference>
<reference evidence="1 2" key="2">
    <citation type="submission" date="2015-01" db="EMBL/GenBank/DDBJ databases">
        <title>Complete genome sequence of Pyrinomonas methylaliphatogenes type strain K22T.</title>
        <authorList>
            <person name="Lee K.C.Y."/>
            <person name="Power J.F."/>
            <person name="Dunfield P.F."/>
            <person name="Morgan X.C."/>
            <person name="Huttenhower C."/>
            <person name="Stott M.B."/>
        </authorList>
    </citation>
    <scope>NUCLEOTIDE SEQUENCE [LARGE SCALE GENOMIC DNA]</scope>
    <source>
        <strain evidence="1 2">K22</strain>
    </source>
</reference>
<name>A0A0B6WVP0_9BACT</name>
<sequence length="466" mass="51296">MRKILSVQFAAAVLLASIVAALFSIAPAARNLGPQNSAPKAKRALVISIDGLDARYLLRADEYGLKIPTLRRLMREGVVAPVIGVYPSVTYPSHTTIVTGATPARHGIVNNTLFEPPPMKPTGSWFWFARDIKADTLWDAAARRGLSVGLVSWPVSTGAGDWNVPEIWSPGKSPFESRDTVREYARPRGLVEEVERADPELFKNLTPDEGDDMRTRFAEYIIAHKRPQLMLVHLFDLDHFEHSYGPFTSQAFTTLEKVDGYIGRLLAAVERAGLLSETAVFIVSDHGFMAISRTFNPLIVLEQAGLVKIAPDADGRRRIIEWRALPYISGGSCAIILRDDQDQEALRRAREAFRPYEQQGILRIIDRSELERLGTNPRAAFALEAAEGYAFGGGLTGETITPSLNRGTHGYLPTLPDYRASLIIAGAGLARRGRIDEINMTRIGPTIARLLGLELRGSEAPPIPLE</sequence>
<reference evidence="1 2" key="1">
    <citation type="submission" date="2013-12" db="EMBL/GenBank/DDBJ databases">
        <authorList>
            <person name="Stott M."/>
        </authorList>
    </citation>
    <scope>NUCLEOTIDE SEQUENCE [LARGE SCALE GENOMIC DNA]</scope>
    <source>
        <strain evidence="1 2">K22</strain>
    </source>
</reference>
<keyword evidence="2" id="KW-1185">Reference proteome</keyword>
<dbReference type="SUPFAM" id="SSF53649">
    <property type="entry name" value="Alkaline phosphatase-like"/>
    <property type="match status" value="1"/>
</dbReference>
<gene>
    <name evidence="1" type="ORF">PYK22_00342</name>
</gene>
<dbReference type="GO" id="GO:0016787">
    <property type="term" value="F:hydrolase activity"/>
    <property type="evidence" value="ECO:0007669"/>
    <property type="project" value="UniProtKB-ARBA"/>
</dbReference>
<dbReference type="InterPro" id="IPR002591">
    <property type="entry name" value="Phosphodiest/P_Trfase"/>
</dbReference>
<evidence type="ECO:0000313" key="1">
    <source>
        <dbReference type="EMBL" id="CDM64349.1"/>
    </source>
</evidence>
<protein>
    <submittedName>
        <fullName evidence="1">Uncharacterized AP superfamily protein</fullName>
    </submittedName>
</protein>
<dbReference type="EMBL" id="CBXV010000002">
    <property type="protein sequence ID" value="CDM64349.1"/>
    <property type="molecule type" value="Genomic_DNA"/>
</dbReference>
<dbReference type="PANTHER" id="PTHR10151">
    <property type="entry name" value="ECTONUCLEOTIDE PYROPHOSPHATASE/PHOSPHODIESTERASE"/>
    <property type="match status" value="1"/>
</dbReference>
<dbReference type="RefSeq" id="WP_162199772.1">
    <property type="nucleotide sequence ID" value="NZ_CBXV010000002.1"/>
</dbReference>
<proteinExistence type="predicted"/>